<keyword evidence="1 3" id="KW-0853">WD repeat</keyword>
<evidence type="ECO:0000256" key="2">
    <source>
        <dbReference type="ARBA" id="ARBA00022737"/>
    </source>
</evidence>
<dbReference type="EMBL" id="CAXAMM010042312">
    <property type="protein sequence ID" value="CAK9104066.1"/>
    <property type="molecule type" value="Genomic_DNA"/>
</dbReference>
<dbReference type="PANTHER" id="PTHR19871">
    <property type="entry name" value="BETA TRANSDUCIN-RELATED PROTEIN"/>
    <property type="match status" value="1"/>
</dbReference>
<evidence type="ECO:0000256" key="1">
    <source>
        <dbReference type="ARBA" id="ARBA00022574"/>
    </source>
</evidence>
<dbReference type="InterPro" id="IPR027417">
    <property type="entry name" value="P-loop_NTPase"/>
</dbReference>
<evidence type="ECO:0000313" key="5">
    <source>
        <dbReference type="EMBL" id="CAK9104066.1"/>
    </source>
</evidence>
<dbReference type="InterPro" id="IPR057588">
    <property type="entry name" value="NWD1/2-like_WH"/>
</dbReference>
<accession>A0ABP0RXV4</accession>
<sequence length="1628" mass="179881">MRKSGRGGRAGGGAKRVSLGAWTSVRSLLGRGGAGKQQQQQQQVAEEVVRDQWAELQEVQEAVEFYPKPLPDDTALIRWKGYDPEVRMRLLTGMALNEQADLATESDTVHVYVSSTFTDFKFERDLYFGLLVPRIREYCRRHQLNFQSIDTRWSFRGRKHETREARLLELHRCKTDSFAFNMLGLLGNRLGLSPLPRNIAPEVFEALVRHAFDASVLQTWFELDTNALPPVYQLLPISKVIPNYSADGTDTRYADLWGNGESVRQCIRQAASAAHQAGELEDDRFEQLFRSKVEEEILEGVLSQNDKHQTHVVMRNLRGVNSEENAQYVDVFDDVAQARLEELKNAVRDEVHENHRSSYEVDFLHGINPVKHKAHREYLFALLTNLEEQIISSVRRRNVQGRYRRDPLITVVTQHLNWVVGRAKDFVGREDLVKSIENNKSRLVFVEGGSGSGKSTTLSHIALRIAARGAKRDVNPVLVVRCVGAEASTDTSLGLLRSVALQILRAYGGDMSMPDSMQGLREAFPRLLSYASDEQPLVLILDGIDHLLDDDLAWIPDTAKEVPAHVRIICSARSKSVAAKRFAESAGLSHIHMPNFSLDEASEMLGYWLQAESRALSNKQSEALLGVVERAQSKASPLMTRLLFEISRKWTSSDPVPAEITEVRTIEGTVELVLRALEATHGVQFVQMALAFVTVADSGISTDELEDLLSLQDALLATVYTTFFPPLARFPSFMVAKLWRDLRPYLSPEGGWYHKEFHAAASKRYAGLLTTCYQTMAQYFSGSPESLVRPKFKIKVKGETWLLSSNRFPAPQPFRFATGSINLRKLAELPAALLATGDTDAFDELMLNVEYIRCSMEADQPSEILFWLRKSTSVTCIKLAQIIAESLESLRKYPDNIEEILWNRLCPILGKDNPFVIKLASARKELPGLHALRPALALAVGSTKQKSIKGHSEPIAAVSVFLDGKTGLTHTVTAAGDGVKMWNGETNQLIGNLLMDNAPIHIQAFSNHRDEAFLACGGKGGSLEIWSLDDSEKCGETAKVHGGAEITALEIVDGGTEAVRVASGGADGSVRILNALSGRVMQSLGGRDRGSAPVRALHATLDASDGKGWLLFVVLESEIQVWNLRLKGIVATLAGAGLTFDGAATFLNPSTFATQVLTFSSHSHTLDVFDLKSAKVVAQLSDEEHFNEGFSAIDVFSETDQEGGELLRCVTGDADGFIKLWDLDNMTLIHTEEAQKGPITDLAVFEDGDKEAKVVSTNKTGTITLWSPSGVVGLDLAVDVARASGPVNRVESFRTKDAWYIVSASDSNLSLWDPIKHTVIETWSGTRAINDISAFAKPRSSDAYCAAACEGGTVLLWTIPIRTRRDRDPQDEEDAEAVMMWDNCHDGDVAAVKIYASPKFAEDDLVVVSGGVDGLIKLWMLRTGAILFSWQAHGGTAVLDLDVALSSGFPQLVTLGGDQKLLVWDFEGSPAAAKKKRGNTLKRRKAKKKQLPEHFEIEHGNTPTAVRAFTEIISKQTKVLVCEDQKPEIRIVGLDGTERKLRGHKKPVTFITAFPDPGDNIERVVTASFKAIRVWNATDSTIDASFRFDQTILSIGAQRDMDKAYVYVGLEDGRVVVLRYFSRSSEAA</sequence>
<evidence type="ECO:0000313" key="6">
    <source>
        <dbReference type="Proteomes" id="UP001642464"/>
    </source>
</evidence>
<comment type="caution">
    <text evidence="5">The sequence shown here is derived from an EMBL/GenBank/DDBJ whole genome shotgun (WGS) entry which is preliminary data.</text>
</comment>
<dbReference type="InterPro" id="IPR007111">
    <property type="entry name" value="NACHT_NTPase"/>
</dbReference>
<keyword evidence="2" id="KW-0677">Repeat</keyword>
<evidence type="ECO:0000256" key="3">
    <source>
        <dbReference type="PROSITE-ProRule" id="PRU00221"/>
    </source>
</evidence>
<dbReference type="Pfam" id="PF05729">
    <property type="entry name" value="NACHT"/>
    <property type="match status" value="1"/>
</dbReference>
<reference evidence="5 6" key="1">
    <citation type="submission" date="2024-02" db="EMBL/GenBank/DDBJ databases">
        <authorList>
            <person name="Chen Y."/>
            <person name="Shah S."/>
            <person name="Dougan E. K."/>
            <person name="Thang M."/>
            <person name="Chan C."/>
        </authorList>
    </citation>
    <scope>NUCLEOTIDE SEQUENCE [LARGE SCALE GENOMIC DNA]</scope>
</reference>
<keyword evidence="6" id="KW-1185">Reference proteome</keyword>
<dbReference type="InterPro" id="IPR003593">
    <property type="entry name" value="AAA+_ATPase"/>
</dbReference>
<dbReference type="InterPro" id="IPR036322">
    <property type="entry name" value="WD40_repeat_dom_sf"/>
</dbReference>
<dbReference type="SUPFAM" id="SSF50978">
    <property type="entry name" value="WD40 repeat-like"/>
    <property type="match status" value="3"/>
</dbReference>
<dbReference type="SUPFAM" id="SSF52540">
    <property type="entry name" value="P-loop containing nucleoside triphosphate hydrolases"/>
    <property type="match status" value="1"/>
</dbReference>
<name>A0ABP0RXV4_9DINO</name>
<gene>
    <name evidence="5" type="ORF">SCF082_LOCUS48593</name>
</gene>
<feature type="domain" description="NACHT" evidence="4">
    <location>
        <begin position="442"/>
        <end position="574"/>
    </location>
</feature>
<dbReference type="InterPro" id="IPR001680">
    <property type="entry name" value="WD40_rpt"/>
</dbReference>
<dbReference type="Gene3D" id="3.40.50.300">
    <property type="entry name" value="P-loop containing nucleotide triphosphate hydrolases"/>
    <property type="match status" value="1"/>
</dbReference>
<proteinExistence type="predicted"/>
<feature type="repeat" description="WD" evidence="3">
    <location>
        <begin position="1210"/>
        <end position="1231"/>
    </location>
</feature>
<feature type="repeat" description="WD" evidence="3">
    <location>
        <begin position="1400"/>
        <end position="1429"/>
    </location>
</feature>
<organism evidence="5 6">
    <name type="scientific">Durusdinium trenchii</name>
    <dbReference type="NCBI Taxonomy" id="1381693"/>
    <lineage>
        <taxon>Eukaryota</taxon>
        <taxon>Sar</taxon>
        <taxon>Alveolata</taxon>
        <taxon>Dinophyceae</taxon>
        <taxon>Suessiales</taxon>
        <taxon>Symbiodiniaceae</taxon>
        <taxon>Durusdinium</taxon>
    </lineage>
</organism>
<dbReference type="PROSITE" id="PS50837">
    <property type="entry name" value="NACHT"/>
    <property type="match status" value="1"/>
</dbReference>
<dbReference type="InterPro" id="IPR015943">
    <property type="entry name" value="WD40/YVTN_repeat-like_dom_sf"/>
</dbReference>
<dbReference type="Gene3D" id="2.130.10.10">
    <property type="entry name" value="YVTN repeat-like/Quinoprotein amine dehydrogenase"/>
    <property type="match status" value="3"/>
</dbReference>
<dbReference type="Pfam" id="PF25469">
    <property type="entry name" value="WHD_NWD1"/>
    <property type="match status" value="1"/>
</dbReference>
<dbReference type="Proteomes" id="UP001642464">
    <property type="component" value="Unassembled WGS sequence"/>
</dbReference>
<evidence type="ECO:0000259" key="4">
    <source>
        <dbReference type="PROSITE" id="PS50837"/>
    </source>
</evidence>
<dbReference type="SMART" id="SM00320">
    <property type="entry name" value="WD40"/>
    <property type="match status" value="10"/>
</dbReference>
<dbReference type="InterPro" id="IPR052752">
    <property type="entry name" value="NACHT-WD_repeat"/>
</dbReference>
<dbReference type="PROSITE" id="PS50082">
    <property type="entry name" value="WD_REPEATS_2"/>
    <property type="match status" value="2"/>
</dbReference>
<dbReference type="CDD" id="cd02019">
    <property type="entry name" value="NK"/>
    <property type="match status" value="1"/>
</dbReference>
<dbReference type="PANTHER" id="PTHR19871:SF14">
    <property type="entry name" value="DUF4062 DOMAIN-CONTAINING PROTEIN"/>
    <property type="match status" value="1"/>
</dbReference>
<protein>
    <submittedName>
        <fullName evidence="5">NACHT domain- and WD repeat-containing protein 1</fullName>
    </submittedName>
</protein>
<dbReference type="SMART" id="SM00382">
    <property type="entry name" value="AAA"/>
    <property type="match status" value="1"/>
</dbReference>